<comment type="caution">
    <text evidence="2">The sequence shown here is derived from an EMBL/GenBank/DDBJ whole genome shotgun (WGS) entry which is preliminary data.</text>
</comment>
<evidence type="ECO:0000256" key="1">
    <source>
        <dbReference type="SAM" id="MobiDB-lite"/>
    </source>
</evidence>
<evidence type="ECO:0000313" key="2">
    <source>
        <dbReference type="EMBL" id="KAK5866301.1"/>
    </source>
</evidence>
<gene>
    <name evidence="2" type="ORF">PBY51_020502</name>
</gene>
<feature type="compositionally biased region" description="Basic residues" evidence="1">
    <location>
        <begin position="232"/>
        <end position="246"/>
    </location>
</feature>
<reference evidence="2 3" key="1">
    <citation type="journal article" date="2023" name="Genes (Basel)">
        <title>Chromosome-Level Genome Assembly and Circadian Gene Repertoire of the Patagonia Blennie Eleginops maclovinus-The Closest Ancestral Proxy of Antarctic Cryonotothenioids.</title>
        <authorList>
            <person name="Cheng C.C."/>
            <person name="Rivera-Colon A.G."/>
            <person name="Minhas B.F."/>
            <person name="Wilson L."/>
            <person name="Rayamajhi N."/>
            <person name="Vargas-Chacoff L."/>
            <person name="Catchen J.M."/>
        </authorList>
    </citation>
    <scope>NUCLEOTIDE SEQUENCE [LARGE SCALE GENOMIC DNA]</scope>
    <source>
        <strain evidence="2">JMC-PN-2008</strain>
    </source>
</reference>
<feature type="compositionally biased region" description="Pro residues" evidence="1">
    <location>
        <begin position="179"/>
        <end position="207"/>
    </location>
</feature>
<name>A0AAN7XSU8_ELEMC</name>
<sequence length="260" mass="28006">MGNTSWRERAERAETEASLRRLLPTLDTLLQQLDRVTMATEDLYHIECRLELTQRERRQRGRERGGQGGKSEAGQRGKGEDSAGWRKSGKEKHKGSKKGKKKDKSELLKDSGNTATKKTPVAAPAPFLKPRPSSAAAHTPAPPASAKASVSAPPPTPVADKPASDTSPPPVSSGITPPSHIPQPKTPSAPPCTPAPTPSMPSTPAPTPSRLDWEPPSSSLFNHPAHTTTIPTRKRKRKPPPLKNKVHPNLDRQGPGHTKT</sequence>
<dbReference type="PRINTS" id="PR01217">
    <property type="entry name" value="PRICHEXTENSN"/>
</dbReference>
<accession>A0AAN7XSU8</accession>
<reference evidence="2 3" key="2">
    <citation type="journal article" date="2023" name="Mol. Biol. Evol.">
        <title>Genomics of Secondarily Temperate Adaptation in the Only Non-Antarctic Icefish.</title>
        <authorList>
            <person name="Rivera-Colon A.G."/>
            <person name="Rayamajhi N."/>
            <person name="Minhas B.F."/>
            <person name="Madrigal G."/>
            <person name="Bilyk K.T."/>
            <person name="Yoon V."/>
            <person name="Hune M."/>
            <person name="Gregory S."/>
            <person name="Cheng C.H.C."/>
            <person name="Catchen J.M."/>
        </authorList>
    </citation>
    <scope>NUCLEOTIDE SEQUENCE [LARGE SCALE GENOMIC DNA]</scope>
    <source>
        <strain evidence="2">JMC-PN-2008</strain>
    </source>
</reference>
<organism evidence="2 3">
    <name type="scientific">Eleginops maclovinus</name>
    <name type="common">Patagonian blennie</name>
    <name type="synonym">Eleginus maclovinus</name>
    <dbReference type="NCBI Taxonomy" id="56733"/>
    <lineage>
        <taxon>Eukaryota</taxon>
        <taxon>Metazoa</taxon>
        <taxon>Chordata</taxon>
        <taxon>Craniata</taxon>
        <taxon>Vertebrata</taxon>
        <taxon>Euteleostomi</taxon>
        <taxon>Actinopterygii</taxon>
        <taxon>Neopterygii</taxon>
        <taxon>Teleostei</taxon>
        <taxon>Neoteleostei</taxon>
        <taxon>Acanthomorphata</taxon>
        <taxon>Eupercaria</taxon>
        <taxon>Perciformes</taxon>
        <taxon>Notothenioidei</taxon>
        <taxon>Eleginopidae</taxon>
        <taxon>Eleginops</taxon>
    </lineage>
</organism>
<protein>
    <submittedName>
        <fullName evidence="2">Uncharacterized protein</fullName>
    </submittedName>
</protein>
<evidence type="ECO:0000313" key="3">
    <source>
        <dbReference type="Proteomes" id="UP001346869"/>
    </source>
</evidence>
<dbReference type="AlphaFoldDB" id="A0AAN7XSU8"/>
<keyword evidence="3" id="KW-1185">Reference proteome</keyword>
<feature type="compositionally biased region" description="Basic and acidic residues" evidence="1">
    <location>
        <begin position="73"/>
        <end position="84"/>
    </location>
</feature>
<feature type="region of interest" description="Disordered" evidence="1">
    <location>
        <begin position="57"/>
        <end position="260"/>
    </location>
</feature>
<dbReference type="Proteomes" id="UP001346869">
    <property type="component" value="Unassembled WGS sequence"/>
</dbReference>
<feature type="compositionally biased region" description="Basic residues" evidence="1">
    <location>
        <begin position="87"/>
        <end position="102"/>
    </location>
</feature>
<feature type="compositionally biased region" description="Low complexity" evidence="1">
    <location>
        <begin position="110"/>
        <end position="151"/>
    </location>
</feature>
<dbReference type="EMBL" id="JAUZQC010000009">
    <property type="protein sequence ID" value="KAK5866301.1"/>
    <property type="molecule type" value="Genomic_DNA"/>
</dbReference>
<proteinExistence type="predicted"/>